<dbReference type="Gene3D" id="2.40.50.40">
    <property type="match status" value="1"/>
</dbReference>
<dbReference type="AlphaFoldDB" id="A0AAJ7C643"/>
<dbReference type="CDD" id="cd00024">
    <property type="entry name" value="CD_CSD"/>
    <property type="match status" value="1"/>
</dbReference>
<dbReference type="GeneID" id="107271406"/>
<evidence type="ECO:0000313" key="2">
    <source>
        <dbReference type="Proteomes" id="UP000694920"/>
    </source>
</evidence>
<gene>
    <name evidence="3" type="primary">LOC107271406</name>
</gene>
<accession>A0AAJ7C643</accession>
<dbReference type="PANTHER" id="PTHR46585:SF1">
    <property type="entry name" value="CHROMO DOMAIN-CONTAINING PROTEIN"/>
    <property type="match status" value="1"/>
</dbReference>
<protein>
    <submittedName>
        <fullName evidence="3">Uncharacterized protein LOC107271406</fullName>
    </submittedName>
</protein>
<dbReference type="PROSITE" id="PS50013">
    <property type="entry name" value="CHROMO_2"/>
    <property type="match status" value="1"/>
</dbReference>
<keyword evidence="2" id="KW-1185">Reference proteome</keyword>
<evidence type="ECO:0000259" key="1">
    <source>
        <dbReference type="PROSITE" id="PS50013"/>
    </source>
</evidence>
<organism evidence="2 3">
    <name type="scientific">Cephus cinctus</name>
    <name type="common">Wheat stem sawfly</name>
    <dbReference type="NCBI Taxonomy" id="211228"/>
    <lineage>
        <taxon>Eukaryota</taxon>
        <taxon>Metazoa</taxon>
        <taxon>Ecdysozoa</taxon>
        <taxon>Arthropoda</taxon>
        <taxon>Hexapoda</taxon>
        <taxon>Insecta</taxon>
        <taxon>Pterygota</taxon>
        <taxon>Neoptera</taxon>
        <taxon>Endopterygota</taxon>
        <taxon>Hymenoptera</taxon>
        <taxon>Cephoidea</taxon>
        <taxon>Cephidae</taxon>
        <taxon>Cephus</taxon>
    </lineage>
</organism>
<dbReference type="RefSeq" id="XP_015602860.1">
    <property type="nucleotide sequence ID" value="XM_015747374.2"/>
</dbReference>
<dbReference type="SUPFAM" id="SSF54160">
    <property type="entry name" value="Chromo domain-like"/>
    <property type="match status" value="1"/>
</dbReference>
<dbReference type="InterPro" id="IPR016197">
    <property type="entry name" value="Chromo-like_dom_sf"/>
</dbReference>
<evidence type="ECO:0000313" key="3">
    <source>
        <dbReference type="RefSeq" id="XP_015602860.1"/>
    </source>
</evidence>
<dbReference type="Proteomes" id="UP000694920">
    <property type="component" value="Unplaced"/>
</dbReference>
<dbReference type="GO" id="GO:0005694">
    <property type="term" value="C:chromosome"/>
    <property type="evidence" value="ECO:0007669"/>
    <property type="project" value="UniProtKB-ARBA"/>
</dbReference>
<dbReference type="InterPro" id="IPR000953">
    <property type="entry name" value="Chromo/chromo_shadow_dom"/>
</dbReference>
<dbReference type="PANTHER" id="PTHR46585">
    <property type="entry name" value="INTEGRASE CORE DOMAIN CONTAINING PROTEIN"/>
    <property type="match status" value="1"/>
</dbReference>
<name>A0AAJ7C643_CEPCN</name>
<proteinExistence type="predicted"/>
<reference evidence="3" key="1">
    <citation type="submission" date="2025-08" db="UniProtKB">
        <authorList>
            <consortium name="RefSeq"/>
        </authorList>
    </citation>
    <scope>IDENTIFICATION</scope>
</reference>
<feature type="domain" description="Chromo" evidence="1">
    <location>
        <begin position="135"/>
        <end position="168"/>
    </location>
</feature>
<sequence>MWMQFSLQGNHRWLDILSDLVSSYNNSKHRTIGMKPTDVTARNEKDLLQRVYKKFKVKTTLKRPKFKVGDRVRISKFKHIFEKGYTPNWTTEIFTVSRVKNTDPVTYNLKDYQDHPIEGGFYEHELTSVKYPDIYLVEKILRKRGNKLFVKWLGFDGSHNSWIDKSDL</sequence>
<dbReference type="KEGG" id="ccin:107271406"/>